<dbReference type="InterPro" id="IPR029056">
    <property type="entry name" value="Ribokinase-like"/>
</dbReference>
<organism evidence="9 10">
    <name type="scientific">Cryptococcus decagattii</name>
    <dbReference type="NCBI Taxonomy" id="1859122"/>
    <lineage>
        <taxon>Eukaryota</taxon>
        <taxon>Fungi</taxon>
        <taxon>Dikarya</taxon>
        <taxon>Basidiomycota</taxon>
        <taxon>Agaricomycotina</taxon>
        <taxon>Tremellomycetes</taxon>
        <taxon>Tremellales</taxon>
        <taxon>Cryptococcaceae</taxon>
        <taxon>Cryptococcus</taxon>
        <taxon>Cryptococcus gattii species complex</taxon>
    </lineage>
</organism>
<dbReference type="HAMAP" id="MF_01876">
    <property type="entry name" value="PsiMP_glycosidase"/>
    <property type="match status" value="1"/>
</dbReference>
<dbReference type="Gene3D" id="3.40.1190.20">
    <property type="match status" value="1"/>
</dbReference>
<evidence type="ECO:0000256" key="1">
    <source>
        <dbReference type="ARBA" id="ARBA00022679"/>
    </source>
</evidence>
<keyword evidence="4" id="KW-0378">Hydrolase</keyword>
<keyword evidence="7" id="KW-0326">Glycosidase</keyword>
<dbReference type="SUPFAM" id="SSF53613">
    <property type="entry name" value="Ribokinase-like"/>
    <property type="match status" value="1"/>
</dbReference>
<keyword evidence="6" id="KW-0456">Lyase</keyword>
<proteinExistence type="inferred from homology"/>
<dbReference type="PANTHER" id="PTHR42909">
    <property type="entry name" value="ZGC:136858"/>
    <property type="match status" value="1"/>
</dbReference>
<reference evidence="9 10" key="1">
    <citation type="submission" date="2024-01" db="EMBL/GenBank/DDBJ databases">
        <title>Comparative genomics of Cryptococcus and Kwoniella reveals pathogenesis evolution and contrasting modes of karyotype evolution via chromosome fusion or intercentromeric recombination.</title>
        <authorList>
            <person name="Coelho M.A."/>
            <person name="David-Palma M."/>
            <person name="Shea T."/>
            <person name="Bowers K."/>
            <person name="McGinley-Smith S."/>
            <person name="Mohammad A.W."/>
            <person name="Gnirke A."/>
            <person name="Yurkov A.M."/>
            <person name="Nowrousian M."/>
            <person name="Sun S."/>
            <person name="Cuomo C.A."/>
            <person name="Heitman J."/>
        </authorList>
    </citation>
    <scope>NUCLEOTIDE SEQUENCE [LARGE SCALE GENOMIC DNA]</scope>
    <source>
        <strain evidence="9 10">7685027</strain>
    </source>
</reference>
<keyword evidence="3" id="KW-0418">Kinase</keyword>
<evidence type="ECO:0000256" key="5">
    <source>
        <dbReference type="ARBA" id="ARBA00023211"/>
    </source>
</evidence>
<keyword evidence="1" id="KW-0808">Transferase</keyword>
<evidence type="ECO:0000313" key="10">
    <source>
        <dbReference type="Proteomes" id="UP001432216"/>
    </source>
</evidence>
<dbReference type="PROSITE" id="PS00584">
    <property type="entry name" value="PFKB_KINASES_2"/>
    <property type="match status" value="1"/>
</dbReference>
<dbReference type="InterPro" id="IPR022830">
    <property type="entry name" value="Indigdn_synthA-like"/>
</dbReference>
<dbReference type="RefSeq" id="XP_064723391.1">
    <property type="nucleotide sequence ID" value="XM_064867319.1"/>
</dbReference>
<dbReference type="InterPro" id="IPR007342">
    <property type="entry name" value="PsuG"/>
</dbReference>
<dbReference type="SUPFAM" id="SSF110581">
    <property type="entry name" value="Indigoidine synthase A-like"/>
    <property type="match status" value="1"/>
</dbReference>
<dbReference type="EMBL" id="CP143815">
    <property type="protein sequence ID" value="WVO24152.1"/>
    <property type="molecule type" value="Genomic_DNA"/>
</dbReference>
<accession>A0ABZ2B3E9</accession>
<evidence type="ECO:0000256" key="6">
    <source>
        <dbReference type="ARBA" id="ARBA00023239"/>
    </source>
</evidence>
<evidence type="ECO:0000256" key="7">
    <source>
        <dbReference type="ARBA" id="ARBA00023295"/>
    </source>
</evidence>
<dbReference type="InterPro" id="IPR011611">
    <property type="entry name" value="PfkB_dom"/>
</dbReference>
<keyword evidence="2" id="KW-0479">Metal-binding</keyword>
<feature type="domain" description="Carbohydrate kinase PfkB" evidence="8">
    <location>
        <begin position="417"/>
        <end position="601"/>
    </location>
</feature>
<dbReference type="InterPro" id="IPR002173">
    <property type="entry name" value="Carboh/pur_kinase_PfkB_CS"/>
</dbReference>
<evidence type="ECO:0000256" key="3">
    <source>
        <dbReference type="ARBA" id="ARBA00022777"/>
    </source>
</evidence>
<keyword evidence="5" id="KW-0464">Manganese</keyword>
<dbReference type="Pfam" id="PF00294">
    <property type="entry name" value="PfkB"/>
    <property type="match status" value="1"/>
</dbReference>
<evidence type="ECO:0000259" key="8">
    <source>
        <dbReference type="Pfam" id="PF00294"/>
    </source>
</evidence>
<evidence type="ECO:0000256" key="2">
    <source>
        <dbReference type="ARBA" id="ARBA00022723"/>
    </source>
</evidence>
<name>A0ABZ2B3E9_9TREE</name>
<dbReference type="PANTHER" id="PTHR42909:SF1">
    <property type="entry name" value="CARBOHYDRATE KINASE PFKB DOMAIN-CONTAINING PROTEIN"/>
    <property type="match status" value="1"/>
</dbReference>
<dbReference type="GeneID" id="89992286"/>
<dbReference type="Pfam" id="PF04227">
    <property type="entry name" value="Indigoidine_A"/>
    <property type="match status" value="1"/>
</dbReference>
<keyword evidence="10" id="KW-1185">Reference proteome</keyword>
<dbReference type="Proteomes" id="UP001432216">
    <property type="component" value="Chromosome 10"/>
</dbReference>
<gene>
    <name evidence="9" type="ORF">IAS62_005516</name>
</gene>
<evidence type="ECO:0000313" key="9">
    <source>
        <dbReference type="EMBL" id="WVO24152.1"/>
    </source>
</evidence>
<protein>
    <recommendedName>
        <fullName evidence="8">Carbohydrate kinase PfkB domain-containing protein</fullName>
    </recommendedName>
</protein>
<evidence type="ECO:0000256" key="4">
    <source>
        <dbReference type="ARBA" id="ARBA00022801"/>
    </source>
</evidence>
<dbReference type="Gene3D" id="3.40.1790.10">
    <property type="entry name" value="Indigoidine synthase domain"/>
    <property type="match status" value="1"/>
</dbReference>
<sequence length="795" mass="84646">MLNSQTLKFRLFSSLHIRDFIETHRPFLILHLCTELAYRSSSVFRHFSNVAAAKKLWGDRLVFSEEVEAALHARAPVVALESTIITHGMPHPVNLETAQSAESIIRASSAVPATIAIIDGKIHVGLSSRQLEGIADVKSGLGKGSVKVSRRDLAPTLALKRTGGTTVAGTMYVASSVGIHVFVTGGIGGVHRGAENSMDISADLIELGRTPMAVVCAGAKSILDIPRTLEVLETQGVCVATYGGDAEFPAFYHPSSGCESPWSVPDIKSAASLVHASLSLPTPLSTLLAVPIPSEHADAGLAVQRAVEQAVRESVEQGIDKRGKEVTPWLLKRVGELTKGTALGLNIKLYENNARIGSQVAVQVSKLVREQNDASSALYVPVSSSESFAKPVLKNESPKLAIPNASTQSSLPSPSTLVFGSAAIDLTCTSTQSLVPRTTTPGQVFVSPGGVGRNIAEAAQNLLPSNCVQLVSAYGLVSGSPESNMAEPDAFGKLLLFELAGAHMRSDGLVGKEGRNTAVCSLTLEKDGDLVAGVADMGIVETLTDEFVARKIEEEKPEMVVFDLNLLEGVVKAILTTSQTLNISTFCDPTSTPKLPRLIPALNALLPSSPSSPRPLTHLTPNLLELDLLHSLLSSSASDITLSTAWEFINSLGLDADWRAKIERFTSANGREWIKIDGVVQKMVSCFPYVASFWVKAGQRGLLHLRMTSFPPQPSPDTLVHPLIGQHSGKYLAFTHYTPPVIRPEEIISTTGAGDTLAGGLVAGLVGGKSEPEEVWVRRALDRVGRSLRSRRAVG</sequence>